<dbReference type="SUPFAM" id="SSF53807">
    <property type="entry name" value="Helical backbone' metal receptor"/>
    <property type="match status" value="1"/>
</dbReference>
<proteinExistence type="predicted"/>
<feature type="domain" description="Fe/B12 periplasmic-binding" evidence="2">
    <location>
        <begin position="46"/>
        <end position="315"/>
    </location>
</feature>
<evidence type="ECO:0000256" key="1">
    <source>
        <dbReference type="SAM" id="SignalP"/>
    </source>
</evidence>
<dbReference type="Proteomes" id="UP000483035">
    <property type="component" value="Unassembled WGS sequence"/>
</dbReference>
<comment type="caution">
    <text evidence="3">The sequence shown here is derived from an EMBL/GenBank/DDBJ whole genome shotgun (WGS) entry which is preliminary data.</text>
</comment>
<accession>A0A6L9U834</accession>
<evidence type="ECO:0000313" key="3">
    <source>
        <dbReference type="EMBL" id="NEI72105.1"/>
    </source>
</evidence>
<dbReference type="InterPro" id="IPR050902">
    <property type="entry name" value="ABC_Transporter_SBP"/>
</dbReference>
<dbReference type="GO" id="GO:0071281">
    <property type="term" value="P:cellular response to iron ion"/>
    <property type="evidence" value="ECO:0007669"/>
    <property type="project" value="TreeGrafter"/>
</dbReference>
<dbReference type="Gene3D" id="3.40.50.1980">
    <property type="entry name" value="Nitrogenase molybdenum iron protein domain"/>
    <property type="match status" value="2"/>
</dbReference>
<reference evidence="3 4" key="1">
    <citation type="submission" date="2019-12" db="EMBL/GenBank/DDBJ databases">
        <title>Rhizobium genotypes associated with high levels of biological nitrogen fixation by grain legumes in a temperate-maritime cropping system.</title>
        <authorList>
            <person name="Maluk M."/>
            <person name="Francesc Ferrando Molina F."/>
            <person name="Lopez Del Egido L."/>
            <person name="Lafos M."/>
            <person name="Langarica-Fuentes A."/>
            <person name="Gebre Yohannes G."/>
            <person name="Young M.W."/>
            <person name="Martin P."/>
            <person name="Gantlett R."/>
            <person name="Kenicer G."/>
            <person name="Hawes C."/>
            <person name="Begg G.S."/>
            <person name="Quilliam R.S."/>
            <person name="Squire G.R."/>
            <person name="Poole P.S."/>
            <person name="Young P.W."/>
            <person name="Iannetta P.M."/>
            <person name="James E.K."/>
        </authorList>
    </citation>
    <scope>NUCLEOTIDE SEQUENCE [LARGE SCALE GENOMIC DNA]</scope>
    <source>
        <strain evidence="3 4">JHI1118</strain>
    </source>
</reference>
<gene>
    <name evidence="3" type="ORF">GR212_21195</name>
</gene>
<organism evidence="3 4">
    <name type="scientific">Rhizobium lusitanum</name>
    <dbReference type="NCBI Taxonomy" id="293958"/>
    <lineage>
        <taxon>Bacteria</taxon>
        <taxon>Pseudomonadati</taxon>
        <taxon>Pseudomonadota</taxon>
        <taxon>Alphaproteobacteria</taxon>
        <taxon>Hyphomicrobiales</taxon>
        <taxon>Rhizobiaceae</taxon>
        <taxon>Rhizobium/Agrobacterium group</taxon>
        <taxon>Rhizobium</taxon>
    </lineage>
</organism>
<name>A0A6L9U834_9HYPH</name>
<dbReference type="InterPro" id="IPR002491">
    <property type="entry name" value="ABC_transptr_periplasmic_BD"/>
</dbReference>
<dbReference type="PROSITE" id="PS50983">
    <property type="entry name" value="FE_B12_PBP"/>
    <property type="match status" value="1"/>
</dbReference>
<feature type="signal peptide" evidence="1">
    <location>
        <begin position="1"/>
        <end position="25"/>
    </location>
</feature>
<sequence>MSAVRNAFPAFLLLVGTCVAGAALADPIRITDQANRVVSLKEPAARIASIPIPMASTIISMDGGTSRLVGMNPTAKSAIVEGVLGRIFPEAKDIPSGITAPNFIPNVEELAATNPDLVVQWADYGANIVDPITNAGLTAMLISYGTEQKARDYQSMVATAMGKPERAAMLNGWRADVEAAMLEKGKAIPAEKKPKVLYLGRALEALSASGNEGNYNAYSIELAGGTSASADVVGQGTTISPEQVAAWNPDVILLNSFEAKLSISRIHDDPILSLTNAARNNRVYKMPLGGYRWDPPSQESPLSWMWLADLLHPDVFSYDLRAEMKKAYATLYGYQLTDADIDGILWIGMQGDTANYAQFKAK</sequence>
<dbReference type="PANTHER" id="PTHR30535:SF34">
    <property type="entry name" value="MOLYBDATE-BINDING PROTEIN MOLA"/>
    <property type="match status" value="1"/>
</dbReference>
<protein>
    <submittedName>
        <fullName evidence="3">ABC transporter substrate-binding protein</fullName>
    </submittedName>
</protein>
<evidence type="ECO:0000259" key="2">
    <source>
        <dbReference type="PROSITE" id="PS50983"/>
    </source>
</evidence>
<keyword evidence="1" id="KW-0732">Signal</keyword>
<dbReference type="EMBL" id="WUEY01000010">
    <property type="protein sequence ID" value="NEI72105.1"/>
    <property type="molecule type" value="Genomic_DNA"/>
</dbReference>
<dbReference type="AlphaFoldDB" id="A0A6L9U834"/>
<feature type="chain" id="PRO_5026873058" evidence="1">
    <location>
        <begin position="26"/>
        <end position="362"/>
    </location>
</feature>
<dbReference type="RefSeq" id="WP_163989087.1">
    <property type="nucleotide sequence ID" value="NZ_WUEY01000010.1"/>
</dbReference>
<evidence type="ECO:0000313" key="4">
    <source>
        <dbReference type="Proteomes" id="UP000483035"/>
    </source>
</evidence>
<dbReference type="Gene3D" id="1.20.58.2180">
    <property type="match status" value="1"/>
</dbReference>
<dbReference type="Pfam" id="PF01497">
    <property type="entry name" value="Peripla_BP_2"/>
    <property type="match status" value="1"/>
</dbReference>
<dbReference type="PANTHER" id="PTHR30535">
    <property type="entry name" value="VITAMIN B12-BINDING PROTEIN"/>
    <property type="match status" value="1"/>
</dbReference>